<feature type="signal peptide" evidence="1">
    <location>
        <begin position="1"/>
        <end position="20"/>
    </location>
</feature>
<dbReference type="Proteomes" id="UP001265259">
    <property type="component" value="Unassembled WGS sequence"/>
</dbReference>
<dbReference type="Gene3D" id="2.60.40.1880">
    <property type="entry name" value="Invasion associated locus B (IalB) protein"/>
    <property type="match status" value="1"/>
</dbReference>
<keyword evidence="3" id="KW-1185">Reference proteome</keyword>
<comment type="caution">
    <text evidence="2">The sequence shown here is derived from an EMBL/GenBank/DDBJ whole genome shotgun (WGS) entry which is preliminary data.</text>
</comment>
<dbReference type="Pfam" id="PF06776">
    <property type="entry name" value="IalB"/>
    <property type="match status" value="1"/>
</dbReference>
<accession>A0ABU3DFI3</accession>
<dbReference type="InterPro" id="IPR010642">
    <property type="entry name" value="Invasion_prot_B"/>
</dbReference>
<keyword evidence="1" id="KW-0732">Signal</keyword>
<dbReference type="EMBL" id="JAVRHL010000002">
    <property type="protein sequence ID" value="MDT0682477.1"/>
    <property type="molecule type" value="Genomic_DNA"/>
</dbReference>
<proteinExistence type="predicted"/>
<gene>
    <name evidence="2" type="ORF">RM543_07265</name>
</gene>
<evidence type="ECO:0000313" key="3">
    <source>
        <dbReference type="Proteomes" id="UP001265259"/>
    </source>
</evidence>
<feature type="chain" id="PRO_5047219220" evidence="1">
    <location>
        <begin position="21"/>
        <end position="177"/>
    </location>
</feature>
<dbReference type="RefSeq" id="WP_311690225.1">
    <property type="nucleotide sequence ID" value="NZ_JAVRHL010000002.1"/>
</dbReference>
<dbReference type="InterPro" id="IPR038696">
    <property type="entry name" value="IalB_sf"/>
</dbReference>
<evidence type="ECO:0000256" key="1">
    <source>
        <dbReference type="SAM" id="SignalP"/>
    </source>
</evidence>
<reference evidence="2 3" key="1">
    <citation type="submission" date="2023-09" db="EMBL/GenBank/DDBJ databases">
        <authorList>
            <person name="Rey-Velasco X."/>
        </authorList>
    </citation>
    <scope>NUCLEOTIDE SEQUENCE [LARGE SCALE GENOMIC DNA]</scope>
    <source>
        <strain evidence="2 3">F158</strain>
    </source>
</reference>
<sequence length="177" mass="18663">MFRVPSRLAALGAAFLVAGAAALPAQEGTGDGPLSPGDEIGRWRVECPEGQARCILSQTLTRREGGALVAKFLVFPEPGTDTYFFAAQVPEGAYLPTDFSIGGAEDDARIPLTWQTCRGGRCEALIRLEAEAPGRLEATDQIGAYRPGLGAEPVVFEFETEGLADGLSRLPEAPAAE</sequence>
<evidence type="ECO:0000313" key="2">
    <source>
        <dbReference type="EMBL" id="MDT0682477.1"/>
    </source>
</evidence>
<name>A0ABU3DFI3_9RHOB</name>
<protein>
    <submittedName>
        <fullName evidence="2">Invasion associated locus B family protein</fullName>
    </submittedName>
</protein>
<organism evidence="2 3">
    <name type="scientific">Tropicimonas omnivorans</name>
    <dbReference type="NCBI Taxonomy" id="3075590"/>
    <lineage>
        <taxon>Bacteria</taxon>
        <taxon>Pseudomonadati</taxon>
        <taxon>Pseudomonadota</taxon>
        <taxon>Alphaproteobacteria</taxon>
        <taxon>Rhodobacterales</taxon>
        <taxon>Roseobacteraceae</taxon>
        <taxon>Tropicimonas</taxon>
    </lineage>
</organism>